<name>A0A8X6PSI2_NEPPI</name>
<feature type="domain" description="DUF4817" evidence="1">
    <location>
        <begin position="6"/>
        <end position="58"/>
    </location>
</feature>
<gene>
    <name evidence="2" type="primary">ALC56_04051</name>
    <name evidence="2" type="ORF">NPIL_545521</name>
</gene>
<evidence type="ECO:0000313" key="3">
    <source>
        <dbReference type="Proteomes" id="UP000887013"/>
    </source>
</evidence>
<organism evidence="2 3">
    <name type="scientific">Nephila pilipes</name>
    <name type="common">Giant wood spider</name>
    <name type="synonym">Nephila maculata</name>
    <dbReference type="NCBI Taxonomy" id="299642"/>
    <lineage>
        <taxon>Eukaryota</taxon>
        <taxon>Metazoa</taxon>
        <taxon>Ecdysozoa</taxon>
        <taxon>Arthropoda</taxon>
        <taxon>Chelicerata</taxon>
        <taxon>Arachnida</taxon>
        <taxon>Araneae</taxon>
        <taxon>Araneomorphae</taxon>
        <taxon>Entelegynae</taxon>
        <taxon>Araneoidea</taxon>
        <taxon>Nephilidae</taxon>
        <taxon>Nephila</taxon>
    </lineage>
</organism>
<evidence type="ECO:0000313" key="2">
    <source>
        <dbReference type="EMBL" id="GFT86937.1"/>
    </source>
</evidence>
<dbReference type="EMBL" id="BMAW01024204">
    <property type="protein sequence ID" value="GFT86937.1"/>
    <property type="molecule type" value="Genomic_DNA"/>
</dbReference>
<dbReference type="Proteomes" id="UP000887013">
    <property type="component" value="Unassembled WGS sequence"/>
</dbReference>
<dbReference type="AlphaFoldDB" id="A0A8X6PSI2"/>
<dbReference type="OrthoDB" id="8031842at2759"/>
<dbReference type="Pfam" id="PF16087">
    <property type="entry name" value="DUF4817"/>
    <property type="match status" value="1"/>
</dbReference>
<keyword evidence="3" id="KW-1185">Reference proteome</keyword>
<reference evidence="2" key="1">
    <citation type="submission" date="2020-08" db="EMBL/GenBank/DDBJ databases">
        <title>Multicomponent nature underlies the extraordinary mechanical properties of spider dragline silk.</title>
        <authorList>
            <person name="Kono N."/>
            <person name="Nakamura H."/>
            <person name="Mori M."/>
            <person name="Yoshida Y."/>
            <person name="Ohtoshi R."/>
            <person name="Malay A.D."/>
            <person name="Moran D.A.P."/>
            <person name="Tomita M."/>
            <person name="Numata K."/>
            <person name="Arakawa K."/>
        </authorList>
    </citation>
    <scope>NUCLEOTIDE SEQUENCE</scope>
</reference>
<comment type="caution">
    <text evidence="2">The sequence shown here is derived from an EMBL/GenBank/DDBJ whole genome shotgun (WGS) entry which is preliminary data.</text>
</comment>
<sequence length="117" mass="13370">MERYMTEQRAFIVEQYFKNNECLAATVGNFRSKYGRNSDLTSSTVKKVIEKVRQTGSVGDAKHTNAGQAVNVIGARYRDVLTQFFLPKFVDIDVYDSWFQLDKATCHTARATIQLLH</sequence>
<accession>A0A8X6PSI2</accession>
<evidence type="ECO:0000259" key="1">
    <source>
        <dbReference type="Pfam" id="PF16087"/>
    </source>
</evidence>
<dbReference type="InterPro" id="IPR032135">
    <property type="entry name" value="DUF4817"/>
</dbReference>
<proteinExistence type="predicted"/>
<protein>
    <submittedName>
        <fullName evidence="2">52 kDa repressor of the inhibitor of the protein kinase</fullName>
    </submittedName>
</protein>